<proteinExistence type="inferred from homology"/>
<dbReference type="PANTHER" id="PTHR30508:SF1">
    <property type="entry name" value="UPF0051 PROTEIN ABCI8, CHLOROPLASTIC-RELATED"/>
    <property type="match status" value="1"/>
</dbReference>
<comment type="similarity">
    <text evidence="1">Belongs to the iron-sulfur cluster assembly SufBD family.</text>
</comment>
<name>A0A097STA9_9BACT</name>
<dbReference type="InterPro" id="IPR037284">
    <property type="entry name" value="SUF_FeS_clus_asmbl_SufBD_sf"/>
</dbReference>
<dbReference type="Proteomes" id="UP000030066">
    <property type="component" value="Chromosome"/>
</dbReference>
<dbReference type="AlphaFoldDB" id="A0A097STA9"/>
<dbReference type="eggNOG" id="COG0719">
    <property type="taxonomic scope" value="Bacteria"/>
</dbReference>
<dbReference type="EMBL" id="CP007711">
    <property type="protein sequence ID" value="AIV03831.1"/>
    <property type="molecule type" value="Genomic_DNA"/>
</dbReference>
<evidence type="ECO:0000259" key="3">
    <source>
        <dbReference type="Pfam" id="PF19295"/>
    </source>
</evidence>
<dbReference type="Pfam" id="PF01458">
    <property type="entry name" value="SUFBD_core"/>
    <property type="match status" value="1"/>
</dbReference>
<dbReference type="KEGG" id="mgj:MGM1_4650"/>
<dbReference type="GO" id="GO:0016226">
    <property type="term" value="P:iron-sulfur cluster assembly"/>
    <property type="evidence" value="ECO:0007669"/>
    <property type="project" value="InterPro"/>
</dbReference>
<gene>
    <name evidence="4" type="primary">sufB</name>
    <name evidence="4" type="ORF">MGM1_4650</name>
</gene>
<evidence type="ECO:0000313" key="5">
    <source>
        <dbReference type="Proteomes" id="UP000030066"/>
    </source>
</evidence>
<dbReference type="PANTHER" id="PTHR30508">
    <property type="entry name" value="FES CLUSTER ASSEMBLY PROTEIN SUF"/>
    <property type="match status" value="1"/>
</dbReference>
<reference evidence="4 5" key="1">
    <citation type="journal article" date="2014" name="PLoS ONE">
        <title>An emerging Mycoplasma associated with trichomoniasis, vaginal infection and disease.</title>
        <authorList>
            <consortium name="Vaginal Microbiome Consortium"/>
            <person name="Fettweis J.M."/>
            <person name="Serrano M.G."/>
            <person name="Huang B."/>
            <person name="Brooks J.P."/>
            <person name="Glascock A.L."/>
            <person name="Sheth N.U."/>
            <person name="Strauss J.F.III."/>
            <person name="Jefferson K.K."/>
            <person name="Buck G.A."/>
        </authorList>
    </citation>
    <scope>NUCLEOTIDE SEQUENCE [LARGE SCALE GENOMIC DNA]</scope>
    <source>
        <strain evidence="4 5">VCU_M1</strain>
    </source>
</reference>
<dbReference type="InterPro" id="IPR000825">
    <property type="entry name" value="SUF_FeS_clus_asmbl_SufBD_core"/>
</dbReference>
<dbReference type="STRING" id="1318617.MGM1_4650"/>
<evidence type="ECO:0000259" key="2">
    <source>
        <dbReference type="Pfam" id="PF01458"/>
    </source>
</evidence>
<organism evidence="4 5">
    <name type="scientific">Candidatus Malacoplasma girerdii</name>
    <dbReference type="NCBI Taxonomy" id="1318617"/>
    <lineage>
        <taxon>Bacteria</taxon>
        <taxon>Bacillati</taxon>
        <taxon>Mycoplasmatota</taxon>
        <taxon>Mycoplasmoidales</taxon>
        <taxon>Mycoplasmoidaceae</taxon>
        <taxon>Malacoplasma</taxon>
    </lineage>
</organism>
<dbReference type="NCBIfam" id="TIGR01980">
    <property type="entry name" value="sufB"/>
    <property type="match status" value="1"/>
</dbReference>
<sequence>MLTENKSSTKKEIVLQPGLNEATIRKISQLKKEPEWMLDIRLKAYEVFKKKANPTWGPDLSFINFNGYIYYASSMGEEYYKTDWSEVPQKIKNTFEKLNIPQNEAKYFAGANSQYDSETIYHKLKKELEDKHVIFTNIETAVQEHPELVKKYFGKIVPYTDNKYAALNTAVWSGGSFVYIPKGVKLDQPLQAYFRINTKSVGQFERTLIIAEEGSYVHYNEGCTAPIYDKHSLHAAVVEVFVHENAHARYSTIQNWSDNVLNLVTKRALVEKKGIMEWIDGNLGSKINMKYPSCILKGDYATGKTISVAIAHEGVIQDAGAKMFHIGKNTRSQIISKSIAHNGGNATYRGLVHIAKSATNSIADITCDTLILDEKSKSDTYPVEKVFNKNSTLKHEAKVTDLDQQRMFYLASRGLDPTTAKQLLVLGFIQPFADELPLEYTVELNRLLKLDIN</sequence>
<accession>A0A097STA9</accession>
<feature type="domain" description="SUF system FeS cluster assembly SufBD core" evidence="2">
    <location>
        <begin position="194"/>
        <end position="428"/>
    </location>
</feature>
<keyword evidence="5" id="KW-1185">Reference proteome</keyword>
<dbReference type="InterPro" id="IPR055346">
    <property type="entry name" value="Fe-S_cluster_assembly_SufBD"/>
</dbReference>
<dbReference type="InterPro" id="IPR045595">
    <property type="entry name" value="SufBD_N"/>
</dbReference>
<dbReference type="HOGENOM" id="CLU_026231_0_1_14"/>
<evidence type="ECO:0000313" key="4">
    <source>
        <dbReference type="EMBL" id="AIV03831.1"/>
    </source>
</evidence>
<evidence type="ECO:0000256" key="1">
    <source>
        <dbReference type="ARBA" id="ARBA00043967"/>
    </source>
</evidence>
<dbReference type="InterPro" id="IPR010231">
    <property type="entry name" value="SUF_FeS_clus_asmbl_SufB"/>
</dbReference>
<dbReference type="Pfam" id="PF19295">
    <property type="entry name" value="SufBD_N"/>
    <property type="match status" value="1"/>
</dbReference>
<protein>
    <submittedName>
        <fullName evidence="4">FeS assembly protein SufB</fullName>
    </submittedName>
</protein>
<feature type="domain" description="SUF system FeS cluster assembly SufBD N-terminal" evidence="3">
    <location>
        <begin position="85"/>
        <end position="191"/>
    </location>
</feature>
<dbReference type="SUPFAM" id="SSF101960">
    <property type="entry name" value="Stabilizer of iron transporter SufD"/>
    <property type="match status" value="1"/>
</dbReference>